<dbReference type="GO" id="GO:0006310">
    <property type="term" value="P:DNA recombination"/>
    <property type="evidence" value="ECO:0007669"/>
    <property type="project" value="UniProtKB-KW"/>
</dbReference>
<reference evidence="15 16" key="1">
    <citation type="submission" date="2018-03" db="EMBL/GenBank/DDBJ databases">
        <title>Mesoflavibacter sp. HG37 and Mesoflavibacter sp. HG96 sp.nov., two marine bacteria isolated from seawater of Western Pacific Ocean.</title>
        <authorList>
            <person name="Cheng H."/>
            <person name="Wu Y.-H."/>
            <person name="Guo L.-L."/>
            <person name="Xu X.-W."/>
        </authorList>
    </citation>
    <scope>NUCLEOTIDE SEQUENCE [LARGE SCALE GENOMIC DNA]</scope>
    <source>
        <strain evidence="15 16">KCTC 32269</strain>
    </source>
</reference>
<dbReference type="InterPro" id="IPR012308">
    <property type="entry name" value="DNA_ligase_ATP-dep_N"/>
</dbReference>
<dbReference type="Gene3D" id="1.10.3260.10">
    <property type="entry name" value="DNA ligase, ATP-dependent, N-terminal domain"/>
    <property type="match status" value="1"/>
</dbReference>
<evidence type="ECO:0000256" key="7">
    <source>
        <dbReference type="ARBA" id="ARBA00022763"/>
    </source>
</evidence>
<dbReference type="SUPFAM" id="SSF56091">
    <property type="entry name" value="DNA ligase/mRNA capping enzyme, catalytic domain"/>
    <property type="match status" value="1"/>
</dbReference>
<dbReference type="GO" id="GO:0005524">
    <property type="term" value="F:ATP binding"/>
    <property type="evidence" value="ECO:0007669"/>
    <property type="project" value="UniProtKB-KW"/>
</dbReference>
<dbReference type="Pfam" id="PF04675">
    <property type="entry name" value="DNA_ligase_A_N"/>
    <property type="match status" value="1"/>
</dbReference>
<dbReference type="InterPro" id="IPR036599">
    <property type="entry name" value="DNA_ligase_N_sf"/>
</dbReference>
<dbReference type="EMBL" id="PXOQ01000009">
    <property type="protein sequence ID" value="PSG88307.1"/>
    <property type="molecule type" value="Genomic_DNA"/>
</dbReference>
<evidence type="ECO:0000256" key="8">
    <source>
        <dbReference type="ARBA" id="ARBA00022840"/>
    </source>
</evidence>
<dbReference type="PANTHER" id="PTHR45674:SF13">
    <property type="entry name" value="DNA LIGASE-RELATED"/>
    <property type="match status" value="1"/>
</dbReference>
<dbReference type="SUPFAM" id="SSF117018">
    <property type="entry name" value="ATP-dependent DNA ligase DNA-binding domain"/>
    <property type="match status" value="1"/>
</dbReference>
<accession>A0A2T1N8V2</accession>
<keyword evidence="11" id="KW-0234">DNA repair</keyword>
<dbReference type="InterPro" id="IPR012309">
    <property type="entry name" value="DNA_ligase_ATP-dep_C"/>
</dbReference>
<evidence type="ECO:0000256" key="1">
    <source>
        <dbReference type="ARBA" id="ARBA00012727"/>
    </source>
</evidence>
<dbReference type="GO" id="GO:0046872">
    <property type="term" value="F:metal ion binding"/>
    <property type="evidence" value="ECO:0007669"/>
    <property type="project" value="UniProtKB-KW"/>
</dbReference>
<evidence type="ECO:0000256" key="10">
    <source>
        <dbReference type="ARBA" id="ARBA00023172"/>
    </source>
</evidence>
<evidence type="ECO:0000259" key="14">
    <source>
        <dbReference type="PROSITE" id="PS50160"/>
    </source>
</evidence>
<sequence>MKQFSELISAVEITNKTNAKIEALVNYFSTAHNKDKLWLIALFTGKRPKRPVKTTLLKDWCMEIAQLPEWLFLESYSTVGDLGETISLLLPEPEYQQDKALHEFMEELHELKSTSDEDKKNYILKTWNSLEAQERFIFNKLIGGSFRIGVSKKTLVNALAKFSGIDSNQLMHSIIGNWTPDSITFDDLLSGEHINYDNSKPYPFCLAYSLEKNLEDLGPLEDWQVEYKWDGIRGQIVKRNKEVFIWSRGEELVTEQFPELVEIVSQFKDDFVLDGEILAIKDQAVLLFNDLQKRLNRKNVTKQLMEEVPVGFYVYDILEFNGKDIRETALRERRQTLEDLFKTEAINSDYFKLSQRISFKHWKELDAIRNEARQFNSEGLMLKQKASPYHVGRKKGDWWKWKVDPLTIDAVMIYAQKGSGRRSSKYTDYTFAVKKDDQLVTVAKAYSGLTNEEITEISRWVNKNAIEKFGPVRTVKPELVFEIAFEGIALSNRHKSGVALRFPRIKRWRKDKPASEIDTIESVKALIGSYFLM</sequence>
<dbReference type="AlphaFoldDB" id="A0A2T1N8V2"/>
<dbReference type="Gene3D" id="2.40.50.140">
    <property type="entry name" value="Nucleic acid-binding proteins"/>
    <property type="match status" value="1"/>
</dbReference>
<dbReference type="GO" id="GO:0006281">
    <property type="term" value="P:DNA repair"/>
    <property type="evidence" value="ECO:0007669"/>
    <property type="project" value="UniProtKB-KW"/>
</dbReference>
<dbReference type="NCBIfam" id="TIGR04120">
    <property type="entry name" value="DNA_lig_bact"/>
    <property type="match status" value="1"/>
</dbReference>
<keyword evidence="9" id="KW-0460">Magnesium</keyword>
<keyword evidence="3" id="KW-0132">Cell division</keyword>
<evidence type="ECO:0000256" key="3">
    <source>
        <dbReference type="ARBA" id="ARBA00022618"/>
    </source>
</evidence>
<feature type="domain" description="ATP-dependent DNA ligase family profile" evidence="14">
    <location>
        <begin position="303"/>
        <end position="435"/>
    </location>
</feature>
<dbReference type="InterPro" id="IPR016059">
    <property type="entry name" value="DNA_ligase_ATP-dep_CS"/>
</dbReference>
<evidence type="ECO:0000256" key="11">
    <source>
        <dbReference type="ARBA" id="ARBA00023204"/>
    </source>
</evidence>
<organism evidence="15 16">
    <name type="scientific">Aurantibacter aestuarii</name>
    <dbReference type="NCBI Taxonomy" id="1266046"/>
    <lineage>
        <taxon>Bacteria</taxon>
        <taxon>Pseudomonadati</taxon>
        <taxon>Bacteroidota</taxon>
        <taxon>Flavobacteriia</taxon>
        <taxon>Flavobacteriales</taxon>
        <taxon>Flavobacteriaceae</taxon>
        <taxon>Aurantibacter</taxon>
    </lineage>
</organism>
<dbReference type="InterPro" id="IPR012340">
    <property type="entry name" value="NA-bd_OB-fold"/>
</dbReference>
<protein>
    <recommendedName>
        <fullName evidence="1">DNA ligase (ATP)</fullName>
        <ecNumber evidence="1">6.5.1.1</ecNumber>
    </recommendedName>
</protein>
<evidence type="ECO:0000256" key="5">
    <source>
        <dbReference type="ARBA" id="ARBA00022723"/>
    </source>
</evidence>
<dbReference type="Proteomes" id="UP000238426">
    <property type="component" value="Unassembled WGS sequence"/>
</dbReference>
<keyword evidence="10" id="KW-0233">DNA recombination</keyword>
<dbReference type="RefSeq" id="WP_106463446.1">
    <property type="nucleotide sequence ID" value="NZ_PXOQ01000009.1"/>
</dbReference>
<evidence type="ECO:0000256" key="13">
    <source>
        <dbReference type="ARBA" id="ARBA00034003"/>
    </source>
</evidence>
<keyword evidence="5" id="KW-0479">Metal-binding</keyword>
<dbReference type="OrthoDB" id="9767858at2"/>
<dbReference type="NCBIfam" id="NF006701">
    <property type="entry name" value="PRK09247.1"/>
    <property type="match status" value="1"/>
</dbReference>
<evidence type="ECO:0000313" key="15">
    <source>
        <dbReference type="EMBL" id="PSG88307.1"/>
    </source>
</evidence>
<dbReference type="InterPro" id="IPR050191">
    <property type="entry name" value="ATP-dep_DNA_ligase"/>
</dbReference>
<evidence type="ECO:0000256" key="2">
    <source>
        <dbReference type="ARBA" id="ARBA00022598"/>
    </source>
</evidence>
<dbReference type="SUPFAM" id="SSF50249">
    <property type="entry name" value="Nucleic acid-binding proteins"/>
    <property type="match status" value="1"/>
</dbReference>
<keyword evidence="4" id="KW-0235">DNA replication</keyword>
<dbReference type="EC" id="6.5.1.1" evidence="1"/>
<dbReference type="GO" id="GO:0003677">
    <property type="term" value="F:DNA binding"/>
    <property type="evidence" value="ECO:0007669"/>
    <property type="project" value="InterPro"/>
</dbReference>
<dbReference type="InterPro" id="IPR012310">
    <property type="entry name" value="DNA_ligase_ATP-dep_cent"/>
</dbReference>
<dbReference type="CDD" id="cd07897">
    <property type="entry name" value="Adenylation_DNA_ligase_Bac1"/>
    <property type="match status" value="1"/>
</dbReference>
<evidence type="ECO:0000313" key="16">
    <source>
        <dbReference type="Proteomes" id="UP000238426"/>
    </source>
</evidence>
<evidence type="ECO:0000256" key="12">
    <source>
        <dbReference type="ARBA" id="ARBA00023306"/>
    </source>
</evidence>
<dbReference type="InterPro" id="IPR026333">
    <property type="entry name" value="ATP_dep_DNA_lig_pp_1105_fam"/>
</dbReference>
<dbReference type="GO" id="GO:0051301">
    <property type="term" value="P:cell division"/>
    <property type="evidence" value="ECO:0007669"/>
    <property type="project" value="UniProtKB-KW"/>
</dbReference>
<comment type="catalytic activity">
    <reaction evidence="13">
        <text>ATP + (deoxyribonucleotide)n-3'-hydroxyl + 5'-phospho-(deoxyribonucleotide)m = (deoxyribonucleotide)n+m + AMP + diphosphate.</text>
        <dbReference type="EC" id="6.5.1.1"/>
    </reaction>
</comment>
<evidence type="ECO:0000256" key="9">
    <source>
        <dbReference type="ARBA" id="ARBA00022842"/>
    </source>
</evidence>
<keyword evidence="8" id="KW-0067">ATP-binding</keyword>
<keyword evidence="6" id="KW-0547">Nucleotide-binding</keyword>
<dbReference type="PROSITE" id="PS50160">
    <property type="entry name" value="DNA_LIGASE_A3"/>
    <property type="match status" value="1"/>
</dbReference>
<dbReference type="Pfam" id="PF01068">
    <property type="entry name" value="DNA_ligase_A_M"/>
    <property type="match status" value="1"/>
</dbReference>
<name>A0A2T1N8V2_9FLAO</name>
<proteinExistence type="predicted"/>
<dbReference type="PANTHER" id="PTHR45674">
    <property type="entry name" value="DNA LIGASE 1/3 FAMILY MEMBER"/>
    <property type="match status" value="1"/>
</dbReference>
<dbReference type="CDD" id="cd07972">
    <property type="entry name" value="OBF_DNA_ligase_Arch_LigB"/>
    <property type="match status" value="1"/>
</dbReference>
<dbReference type="Gene3D" id="3.30.470.30">
    <property type="entry name" value="DNA ligase/mRNA capping enzyme"/>
    <property type="match status" value="1"/>
</dbReference>
<dbReference type="PROSITE" id="PS00697">
    <property type="entry name" value="DNA_LIGASE_A1"/>
    <property type="match status" value="1"/>
</dbReference>
<keyword evidence="7" id="KW-0227">DNA damage</keyword>
<gene>
    <name evidence="15" type="ORF">C7H52_08365</name>
</gene>
<evidence type="ECO:0000256" key="6">
    <source>
        <dbReference type="ARBA" id="ARBA00022741"/>
    </source>
</evidence>
<evidence type="ECO:0000256" key="4">
    <source>
        <dbReference type="ARBA" id="ARBA00022705"/>
    </source>
</evidence>
<dbReference type="GO" id="GO:0003910">
    <property type="term" value="F:DNA ligase (ATP) activity"/>
    <property type="evidence" value="ECO:0007669"/>
    <property type="project" value="UniProtKB-EC"/>
</dbReference>
<dbReference type="GO" id="GO:0006260">
    <property type="term" value="P:DNA replication"/>
    <property type="evidence" value="ECO:0007669"/>
    <property type="project" value="UniProtKB-KW"/>
</dbReference>
<dbReference type="Pfam" id="PF04679">
    <property type="entry name" value="DNA_ligase_A_C"/>
    <property type="match status" value="1"/>
</dbReference>
<keyword evidence="16" id="KW-1185">Reference proteome</keyword>
<keyword evidence="2 15" id="KW-0436">Ligase</keyword>
<comment type="caution">
    <text evidence="15">The sequence shown here is derived from an EMBL/GenBank/DDBJ whole genome shotgun (WGS) entry which is preliminary data.</text>
</comment>
<keyword evidence="12" id="KW-0131">Cell cycle</keyword>